<protein>
    <submittedName>
        <fullName evidence="2">Uncharacterized protein</fullName>
    </submittedName>
</protein>
<feature type="region of interest" description="Disordered" evidence="1">
    <location>
        <begin position="309"/>
        <end position="343"/>
    </location>
</feature>
<dbReference type="AlphaFoldDB" id="D8UE01"/>
<dbReference type="GeneID" id="9622649"/>
<sequence>VVQLQKLLAERDAELFALRAQLAELQPTEIADMVKEGPAAGPVGQFAMTATARPVSSMASSSSNVDGVVGAATTGLGILAPSPSGAMSRDSAVLADGSPSAPTAAAALTPDRGAGRSADRTGNAEPALANGQDGQRAEGSLSPSNPAAAAAAAVRRMQSLAASHDAPTLLHPGSVPARPVSTGPTVSGATVAVGAGSAPAAAAARGLATVGSVPQRTSGVHGGPDPPVGIHSQAVGTSQQAVVGATAGAPTTGPSSDGHIAAAAAPGVMMQRSTSATLPAAVTGTSTAATTAAGQYVPLAQHHLVGTTATANGRPRPQGVDTAPGPSSTAALTTTSSKPTSYMQTSSAGASVATVGATSNGIGGVLHAAAQSLQDGLPSYRNAAAGVLSTGQPGAGGHALPTSAAAAAANMVPGPGAPMLPVSPSAAAAAGTAASGAHKRVEDGSSAVARAAAAARHMAHPVAAATASSTDGAFSAQSARIMMQQAQRASLAFNTPPAVSSAKRMAASTQLDSPGLEDFAHIGLIDDLLTE</sequence>
<dbReference type="STRING" id="3068.D8UE01"/>
<organism evidence="3">
    <name type="scientific">Volvox carteri f. nagariensis</name>
    <dbReference type="NCBI Taxonomy" id="3068"/>
    <lineage>
        <taxon>Eukaryota</taxon>
        <taxon>Viridiplantae</taxon>
        <taxon>Chlorophyta</taxon>
        <taxon>core chlorophytes</taxon>
        <taxon>Chlorophyceae</taxon>
        <taxon>CS clade</taxon>
        <taxon>Chlamydomonadales</taxon>
        <taxon>Volvocaceae</taxon>
        <taxon>Volvox</taxon>
    </lineage>
</organism>
<name>D8UE01_VOLCA</name>
<evidence type="ECO:0000313" key="3">
    <source>
        <dbReference type="Proteomes" id="UP000001058"/>
    </source>
</evidence>
<dbReference type="RefSeq" id="XP_002956878.1">
    <property type="nucleotide sequence ID" value="XM_002956832.1"/>
</dbReference>
<feature type="region of interest" description="Disordered" evidence="1">
    <location>
        <begin position="85"/>
        <end position="148"/>
    </location>
</feature>
<reference evidence="2 3" key="1">
    <citation type="journal article" date="2010" name="Science">
        <title>Genomic analysis of organismal complexity in the multicellular green alga Volvox carteri.</title>
        <authorList>
            <person name="Prochnik S.E."/>
            <person name="Umen J."/>
            <person name="Nedelcu A.M."/>
            <person name="Hallmann A."/>
            <person name="Miller S.M."/>
            <person name="Nishii I."/>
            <person name="Ferris P."/>
            <person name="Kuo A."/>
            <person name="Mitros T."/>
            <person name="Fritz-Laylin L.K."/>
            <person name="Hellsten U."/>
            <person name="Chapman J."/>
            <person name="Simakov O."/>
            <person name="Rensing S.A."/>
            <person name="Terry A."/>
            <person name="Pangilinan J."/>
            <person name="Kapitonov V."/>
            <person name="Jurka J."/>
            <person name="Salamov A."/>
            <person name="Shapiro H."/>
            <person name="Schmutz J."/>
            <person name="Grimwood J."/>
            <person name="Lindquist E."/>
            <person name="Lucas S."/>
            <person name="Grigoriev I.V."/>
            <person name="Schmitt R."/>
            <person name="Kirk D."/>
            <person name="Rokhsar D.S."/>
        </authorList>
    </citation>
    <scope>NUCLEOTIDE SEQUENCE [LARGE SCALE GENOMIC DNA]</scope>
    <source>
        <strain evidence="3">f. Nagariensis / Eve</strain>
    </source>
</reference>
<evidence type="ECO:0000313" key="2">
    <source>
        <dbReference type="EMBL" id="EFJ42003.1"/>
    </source>
</evidence>
<gene>
    <name evidence="2" type="ORF">VOLCADRAFT_119538</name>
</gene>
<dbReference type="Proteomes" id="UP000001058">
    <property type="component" value="Unassembled WGS sequence"/>
</dbReference>
<feature type="compositionally biased region" description="Low complexity" evidence="1">
    <location>
        <begin position="98"/>
        <end position="110"/>
    </location>
</feature>
<evidence type="ECO:0000256" key="1">
    <source>
        <dbReference type="SAM" id="MobiDB-lite"/>
    </source>
</evidence>
<feature type="non-terminal residue" evidence="2">
    <location>
        <position position="1"/>
    </location>
</feature>
<dbReference type="KEGG" id="vcn:VOLCADRAFT_119538"/>
<proteinExistence type="predicted"/>
<dbReference type="InParanoid" id="D8UE01"/>
<accession>D8UE01</accession>
<dbReference type="EMBL" id="GL378387">
    <property type="protein sequence ID" value="EFJ42003.1"/>
    <property type="molecule type" value="Genomic_DNA"/>
</dbReference>
<keyword evidence="3" id="KW-1185">Reference proteome</keyword>
<feature type="compositionally biased region" description="Low complexity" evidence="1">
    <location>
        <begin position="322"/>
        <end position="343"/>
    </location>
</feature>